<dbReference type="AlphaFoldDB" id="A0AAE0NCT7"/>
<dbReference type="Proteomes" id="UP001285441">
    <property type="component" value="Unassembled WGS sequence"/>
</dbReference>
<reference evidence="1" key="2">
    <citation type="submission" date="2023-06" db="EMBL/GenBank/DDBJ databases">
        <authorList>
            <consortium name="Lawrence Berkeley National Laboratory"/>
            <person name="Haridas S."/>
            <person name="Hensen N."/>
            <person name="Bonometti L."/>
            <person name="Westerberg I."/>
            <person name="Brannstrom I.O."/>
            <person name="Guillou S."/>
            <person name="Cros-Aarteil S."/>
            <person name="Calhoun S."/>
            <person name="Kuo A."/>
            <person name="Mondo S."/>
            <person name="Pangilinan J."/>
            <person name="Riley R."/>
            <person name="LaButti K."/>
            <person name="Andreopoulos B."/>
            <person name="Lipzen A."/>
            <person name="Chen C."/>
            <person name="Yanf M."/>
            <person name="Daum C."/>
            <person name="Ng V."/>
            <person name="Clum A."/>
            <person name="Steindorff A."/>
            <person name="Ohm R."/>
            <person name="Martin F."/>
            <person name="Silar P."/>
            <person name="Natvig D."/>
            <person name="Lalanne C."/>
            <person name="Gautier V."/>
            <person name="Ament-velasquez S.L."/>
            <person name="Kruys A."/>
            <person name="Hutchinson M.I."/>
            <person name="Powell A.J."/>
            <person name="Barry K."/>
            <person name="Miller A.N."/>
            <person name="Grigoriev I.V."/>
            <person name="Debuchy R."/>
            <person name="Gladieux P."/>
            <person name="Thoren M.H."/>
            <person name="Johannesson H."/>
        </authorList>
    </citation>
    <scope>NUCLEOTIDE SEQUENCE</scope>
    <source>
        <strain evidence="1">CBS 232.78</strain>
    </source>
</reference>
<comment type="caution">
    <text evidence="1">The sequence shown here is derived from an EMBL/GenBank/DDBJ whole genome shotgun (WGS) entry which is preliminary data.</text>
</comment>
<sequence>MPCPDWYAVHLSFSLPIALGSEAQLLSDSPCHFVMYLVIVATYGTSPGPFMAVIAGPCGPMGNNSQPQLTLRLHSKVDNRWFRFALRPPFQLSLVNVSRQHGEIGMSVRAGRRRHHPSPSVVCCAKQNRTD</sequence>
<name>A0AAE0NCT7_9PEZI</name>
<evidence type="ECO:0000313" key="1">
    <source>
        <dbReference type="EMBL" id="KAK3377954.1"/>
    </source>
</evidence>
<keyword evidence="2" id="KW-1185">Reference proteome</keyword>
<organism evidence="1 2">
    <name type="scientific">Podospora didyma</name>
    <dbReference type="NCBI Taxonomy" id="330526"/>
    <lineage>
        <taxon>Eukaryota</taxon>
        <taxon>Fungi</taxon>
        <taxon>Dikarya</taxon>
        <taxon>Ascomycota</taxon>
        <taxon>Pezizomycotina</taxon>
        <taxon>Sordariomycetes</taxon>
        <taxon>Sordariomycetidae</taxon>
        <taxon>Sordariales</taxon>
        <taxon>Podosporaceae</taxon>
        <taxon>Podospora</taxon>
    </lineage>
</organism>
<protein>
    <submittedName>
        <fullName evidence="1">Uncharacterized protein</fullName>
    </submittedName>
</protein>
<gene>
    <name evidence="1" type="ORF">B0H63DRAFT_230959</name>
</gene>
<proteinExistence type="predicted"/>
<dbReference type="EMBL" id="JAULSW010000006">
    <property type="protein sequence ID" value="KAK3377954.1"/>
    <property type="molecule type" value="Genomic_DNA"/>
</dbReference>
<accession>A0AAE0NCT7</accession>
<reference evidence="1" key="1">
    <citation type="journal article" date="2023" name="Mol. Phylogenet. Evol.">
        <title>Genome-scale phylogeny and comparative genomics of the fungal order Sordariales.</title>
        <authorList>
            <person name="Hensen N."/>
            <person name="Bonometti L."/>
            <person name="Westerberg I."/>
            <person name="Brannstrom I.O."/>
            <person name="Guillou S."/>
            <person name="Cros-Aarteil S."/>
            <person name="Calhoun S."/>
            <person name="Haridas S."/>
            <person name="Kuo A."/>
            <person name="Mondo S."/>
            <person name="Pangilinan J."/>
            <person name="Riley R."/>
            <person name="LaButti K."/>
            <person name="Andreopoulos B."/>
            <person name="Lipzen A."/>
            <person name="Chen C."/>
            <person name="Yan M."/>
            <person name="Daum C."/>
            <person name="Ng V."/>
            <person name="Clum A."/>
            <person name="Steindorff A."/>
            <person name="Ohm R.A."/>
            <person name="Martin F."/>
            <person name="Silar P."/>
            <person name="Natvig D.O."/>
            <person name="Lalanne C."/>
            <person name="Gautier V."/>
            <person name="Ament-Velasquez S.L."/>
            <person name="Kruys A."/>
            <person name="Hutchinson M.I."/>
            <person name="Powell A.J."/>
            <person name="Barry K."/>
            <person name="Miller A.N."/>
            <person name="Grigoriev I.V."/>
            <person name="Debuchy R."/>
            <person name="Gladieux P."/>
            <person name="Hiltunen Thoren M."/>
            <person name="Johannesson H."/>
        </authorList>
    </citation>
    <scope>NUCLEOTIDE SEQUENCE</scope>
    <source>
        <strain evidence="1">CBS 232.78</strain>
    </source>
</reference>
<evidence type="ECO:0000313" key="2">
    <source>
        <dbReference type="Proteomes" id="UP001285441"/>
    </source>
</evidence>